<dbReference type="GO" id="GO:0009986">
    <property type="term" value="C:cell surface"/>
    <property type="evidence" value="ECO:0007669"/>
    <property type="project" value="TreeGrafter"/>
</dbReference>
<dbReference type="InterPro" id="IPR052487">
    <property type="entry name" value="Galactose-binding_lectin"/>
</dbReference>
<evidence type="ECO:0000313" key="3">
    <source>
        <dbReference type="EMBL" id="KAK0637658.1"/>
    </source>
</evidence>
<feature type="compositionally biased region" description="Polar residues" evidence="1">
    <location>
        <begin position="42"/>
        <end position="53"/>
    </location>
</feature>
<comment type="caution">
    <text evidence="3">The sequence shown here is derived from an EMBL/GenBank/DDBJ whole genome shotgun (WGS) entry which is preliminary data.</text>
</comment>
<keyword evidence="4" id="KW-1185">Reference proteome</keyword>
<dbReference type="GO" id="GO:0046871">
    <property type="term" value="F:N-acetylgalactosamine binding"/>
    <property type="evidence" value="ECO:0007669"/>
    <property type="project" value="TreeGrafter"/>
</dbReference>
<name>A0AA40CHE7_9PEZI</name>
<dbReference type="PANTHER" id="PTHR46938">
    <property type="entry name" value="DISCOIDIN-1 SUBUNIT A-RELATED-RELATED"/>
    <property type="match status" value="1"/>
</dbReference>
<feature type="domain" description="H-type lectin" evidence="2">
    <location>
        <begin position="829"/>
        <end position="894"/>
    </location>
</feature>
<reference evidence="3" key="1">
    <citation type="submission" date="2023-06" db="EMBL/GenBank/DDBJ databases">
        <title>Multi-omics analyses reveal the molecular pathogenesis toolkit of Lasiodiplodia hormozganensis, a cross-kingdom pathogen.</title>
        <authorList>
            <person name="Felix C."/>
            <person name="Meneses R."/>
            <person name="Goncalves M.F.M."/>
            <person name="Tilleman L."/>
            <person name="Duarte A.S."/>
            <person name="Jorrin-Novo J.V."/>
            <person name="Van De Peer Y."/>
            <person name="Deforce D."/>
            <person name="Van Nieuwerburgh F."/>
            <person name="Esteves A.C."/>
            <person name="Alves A."/>
        </authorList>
    </citation>
    <scope>NUCLEOTIDE SEQUENCE</scope>
    <source>
        <strain evidence="3">CBS 339.90</strain>
    </source>
</reference>
<feature type="domain" description="H-type lectin" evidence="2">
    <location>
        <begin position="753"/>
        <end position="805"/>
    </location>
</feature>
<dbReference type="EMBL" id="JAUJDW010000119">
    <property type="protein sequence ID" value="KAK0637658.1"/>
    <property type="molecule type" value="Genomic_DNA"/>
</dbReference>
<dbReference type="InterPro" id="IPR037221">
    <property type="entry name" value="H-type_lectin_dom_sf"/>
</dbReference>
<dbReference type="PANTHER" id="PTHR46938:SF2">
    <property type="entry name" value="DISCOIDIN-2"/>
    <property type="match status" value="1"/>
</dbReference>
<organism evidence="3 4">
    <name type="scientific">Lasiodiplodia hormozganensis</name>
    <dbReference type="NCBI Taxonomy" id="869390"/>
    <lineage>
        <taxon>Eukaryota</taxon>
        <taxon>Fungi</taxon>
        <taxon>Dikarya</taxon>
        <taxon>Ascomycota</taxon>
        <taxon>Pezizomycotina</taxon>
        <taxon>Dothideomycetes</taxon>
        <taxon>Dothideomycetes incertae sedis</taxon>
        <taxon>Botryosphaeriales</taxon>
        <taxon>Botryosphaeriaceae</taxon>
        <taxon>Lasiodiplodia</taxon>
    </lineage>
</organism>
<feature type="compositionally biased region" description="Pro residues" evidence="1">
    <location>
        <begin position="30"/>
        <end position="41"/>
    </location>
</feature>
<evidence type="ECO:0000256" key="1">
    <source>
        <dbReference type="SAM" id="MobiDB-lite"/>
    </source>
</evidence>
<dbReference type="GO" id="GO:0030247">
    <property type="term" value="F:polysaccharide binding"/>
    <property type="evidence" value="ECO:0007669"/>
    <property type="project" value="TreeGrafter"/>
</dbReference>
<evidence type="ECO:0000313" key="4">
    <source>
        <dbReference type="Proteomes" id="UP001175001"/>
    </source>
</evidence>
<accession>A0AA40CHE7</accession>
<dbReference type="Proteomes" id="UP001175001">
    <property type="component" value="Unassembled WGS sequence"/>
</dbReference>
<dbReference type="Pfam" id="PF09458">
    <property type="entry name" value="H_lectin"/>
    <property type="match status" value="3"/>
</dbReference>
<dbReference type="GO" id="GO:0070492">
    <property type="term" value="F:oligosaccharide binding"/>
    <property type="evidence" value="ECO:0007669"/>
    <property type="project" value="TreeGrafter"/>
</dbReference>
<dbReference type="Gene3D" id="2.60.40.2080">
    <property type="match status" value="3"/>
</dbReference>
<sequence length="991" mass="108612">MPQGNSRRGVEVWGYKAAPLCVAINSITSAPPPPPPPPSPPHIQNESSPGTVQQCHAHSFNSYTQQICVDDAVTVDQERLVNVLTNDGFTMDNLRSSLLGDVDISSAEEQPKTTVKRGPSQIVTYSSRFVDKLSEITDDMNISGSLSIKYGAIGGSGRGSFINSDKFKESDLNFYISVKVINQTINIKDALKYQNLPSVNEKNFSDIYGDSFISGFLEGGEFNALVSMKVLNKERKTDIEAGAKVALSVGAADIEAEANVKVAKQNINNNTETTIQVSWSGGGNIKPMDEPWTIDTLRAAAARFPELVATTPQRTYAILTKYETLRSFLALKPEKLIPLYYENATMYTNSLLDTYMDYKNMYRKLSTEMFDVQSGSKRYMPMNETAADSTTLSRIDDERKFTPSYKGVDLAKRACMYQMMKIVKEVDEITKKPGLATDETRGEQFQSSLAFADRLPKVEAIKKEPVNPLTTEVIKADDAEKVYPSLYDGDNVAGLAADEQQKIKDLTSERPSLSENLRLGVLSGSDFGDLFCCVDFLKPEFSLIRVRVEMTSGAVSALHMQYSNGLVTHLGSDATGDRTISLDIHPDQNEKVIACSVEVGRMASDKARVRVTALRLYTNRGPDLLGQADDWRPAVAGKALRGGAQFEDLVLTHFDPALEKGHLKGFWGRTKNASKAHPTAGLYRLGPVWGNLSGGTGAASGLTAAGQLEDDVHEFPILPAGVWAVTDVRPWDKPVPHTTAVVPYKSDFPEGPVPTIVLGLSSLDTAGSANVRAMAYAESVSTSDFSISIDSWADTALYQAKLAWMGVPTNDPTKFQVGKFEARSAPTQRDIKFGKPFKKAPTVVVWLTGLDEEKARGVRVNSYASDVTASGFKIHVDCWDKSILYWASLSWIAFSEETGIVSGSYRVDIGTDLNRKKDEGRAKFPVGKFTKPPRVVTAFNHLDLNAFTAANVRVATDVDDVTTEGFRYSTWVWADSQLHYTTATWLALPSP</sequence>
<gene>
    <name evidence="3" type="ORF">DIS24_g10612</name>
</gene>
<protein>
    <recommendedName>
        <fullName evidence="2">H-type lectin domain-containing protein</fullName>
    </recommendedName>
</protein>
<feature type="domain" description="H-type lectin" evidence="2">
    <location>
        <begin position="923"/>
        <end position="987"/>
    </location>
</feature>
<dbReference type="GO" id="GO:0098609">
    <property type="term" value="P:cell-cell adhesion"/>
    <property type="evidence" value="ECO:0007669"/>
    <property type="project" value="TreeGrafter"/>
</dbReference>
<proteinExistence type="predicted"/>
<dbReference type="InterPro" id="IPR019019">
    <property type="entry name" value="H-type_lectin_domain"/>
</dbReference>
<dbReference type="GO" id="GO:0098636">
    <property type="term" value="C:protein complex involved in cell adhesion"/>
    <property type="evidence" value="ECO:0007669"/>
    <property type="project" value="TreeGrafter"/>
</dbReference>
<dbReference type="SUPFAM" id="SSF141086">
    <property type="entry name" value="Agglutinin HPA-like"/>
    <property type="match status" value="3"/>
</dbReference>
<evidence type="ECO:0000259" key="2">
    <source>
        <dbReference type="Pfam" id="PF09458"/>
    </source>
</evidence>
<dbReference type="AlphaFoldDB" id="A0AA40CHE7"/>
<feature type="region of interest" description="Disordered" evidence="1">
    <location>
        <begin position="26"/>
        <end position="53"/>
    </location>
</feature>